<keyword evidence="3" id="KW-1185">Reference proteome</keyword>
<accession>A0ABY8V194</accession>
<organism evidence="2 3">
    <name type="scientific">Pontibacillus chungwhensis</name>
    <dbReference type="NCBI Taxonomy" id="265426"/>
    <lineage>
        <taxon>Bacteria</taxon>
        <taxon>Bacillati</taxon>
        <taxon>Bacillota</taxon>
        <taxon>Bacilli</taxon>
        <taxon>Bacillales</taxon>
        <taxon>Bacillaceae</taxon>
        <taxon>Pontibacillus</taxon>
    </lineage>
</organism>
<sequence length="58" mass="6469">MKTFLFYLMIVLTVVFAVSFFYSILTAGSIPIIDGAATIVCAWNAHTLRKNIREQANS</sequence>
<reference evidence="2 3" key="1">
    <citation type="submission" date="2023-05" db="EMBL/GenBank/DDBJ databases">
        <title>Comparative genomics reveals the evidence of polycyclic aromatic hydrocarbons degradation in moderately halophilic genus Pontibacillus.</title>
        <authorList>
            <person name="Yang H."/>
            <person name="Qian Z."/>
        </authorList>
    </citation>
    <scope>NUCLEOTIDE SEQUENCE [LARGE SCALE GENOMIC DNA]</scope>
    <source>
        <strain evidence="3">HN14</strain>
    </source>
</reference>
<evidence type="ECO:0000313" key="2">
    <source>
        <dbReference type="EMBL" id="WIF99208.1"/>
    </source>
</evidence>
<keyword evidence="1" id="KW-0812">Transmembrane</keyword>
<keyword evidence="1" id="KW-0472">Membrane</keyword>
<protein>
    <recommendedName>
        <fullName evidence="4">TMhelix containing protein</fullName>
    </recommendedName>
</protein>
<proteinExistence type="predicted"/>
<evidence type="ECO:0000256" key="1">
    <source>
        <dbReference type="SAM" id="Phobius"/>
    </source>
</evidence>
<dbReference type="RefSeq" id="WP_231418175.1">
    <property type="nucleotide sequence ID" value="NZ_CP126446.1"/>
</dbReference>
<gene>
    <name evidence="2" type="ORF">QNI29_05990</name>
</gene>
<dbReference type="EMBL" id="CP126446">
    <property type="protein sequence ID" value="WIF99208.1"/>
    <property type="molecule type" value="Genomic_DNA"/>
</dbReference>
<name>A0ABY8V194_9BACI</name>
<evidence type="ECO:0000313" key="3">
    <source>
        <dbReference type="Proteomes" id="UP001236652"/>
    </source>
</evidence>
<feature type="transmembrane region" description="Helical" evidence="1">
    <location>
        <begin position="6"/>
        <end position="25"/>
    </location>
</feature>
<evidence type="ECO:0008006" key="4">
    <source>
        <dbReference type="Google" id="ProtNLM"/>
    </source>
</evidence>
<keyword evidence="1" id="KW-1133">Transmembrane helix</keyword>
<dbReference type="Proteomes" id="UP001236652">
    <property type="component" value="Chromosome"/>
</dbReference>